<reference evidence="4" key="1">
    <citation type="submission" date="2021-01" db="EMBL/GenBank/DDBJ databases">
        <title>Whole genome shotgun sequence of Virgisporangium ochraceum NBRC 16418.</title>
        <authorList>
            <person name="Komaki H."/>
            <person name="Tamura T."/>
        </authorList>
    </citation>
    <scope>NUCLEOTIDE SEQUENCE</scope>
    <source>
        <strain evidence="4">NBRC 16418</strain>
    </source>
</reference>
<keyword evidence="1" id="KW-0472">Membrane</keyword>
<dbReference type="NCBIfam" id="TIGR00254">
    <property type="entry name" value="GGDEF"/>
    <property type="match status" value="1"/>
</dbReference>
<feature type="transmembrane region" description="Helical" evidence="1">
    <location>
        <begin position="193"/>
        <end position="214"/>
    </location>
</feature>
<dbReference type="SMART" id="SM00267">
    <property type="entry name" value="GGDEF"/>
    <property type="match status" value="1"/>
</dbReference>
<keyword evidence="5" id="KW-1185">Reference proteome</keyword>
<dbReference type="Pfam" id="PF00563">
    <property type="entry name" value="EAL"/>
    <property type="match status" value="1"/>
</dbReference>
<dbReference type="Gene3D" id="3.20.20.450">
    <property type="entry name" value="EAL domain"/>
    <property type="match status" value="1"/>
</dbReference>
<feature type="transmembrane region" description="Helical" evidence="1">
    <location>
        <begin position="63"/>
        <end position="81"/>
    </location>
</feature>
<evidence type="ECO:0008006" key="6">
    <source>
        <dbReference type="Google" id="ProtNLM"/>
    </source>
</evidence>
<evidence type="ECO:0000259" key="2">
    <source>
        <dbReference type="PROSITE" id="PS50883"/>
    </source>
</evidence>
<dbReference type="Proteomes" id="UP000635606">
    <property type="component" value="Unassembled WGS sequence"/>
</dbReference>
<feature type="transmembrane region" description="Helical" evidence="1">
    <location>
        <begin position="159"/>
        <end position="181"/>
    </location>
</feature>
<dbReference type="PROSITE" id="PS50887">
    <property type="entry name" value="GGDEF"/>
    <property type="match status" value="1"/>
</dbReference>
<dbReference type="PANTHER" id="PTHR33121">
    <property type="entry name" value="CYCLIC DI-GMP PHOSPHODIESTERASE PDEF"/>
    <property type="match status" value="1"/>
</dbReference>
<dbReference type="AlphaFoldDB" id="A0A8J3ZRF9"/>
<dbReference type="EMBL" id="BOPH01000050">
    <property type="protein sequence ID" value="GIJ68837.1"/>
    <property type="molecule type" value="Genomic_DNA"/>
</dbReference>
<protein>
    <recommendedName>
        <fullName evidence="6">Diguanylate cyclase/phosphodiesterase</fullName>
    </recommendedName>
</protein>
<keyword evidence="1" id="KW-0812">Transmembrane</keyword>
<comment type="caution">
    <text evidence="4">The sequence shown here is derived from an EMBL/GenBank/DDBJ whole genome shotgun (WGS) entry which is preliminary data.</text>
</comment>
<dbReference type="SUPFAM" id="SSF55073">
    <property type="entry name" value="Nucleotide cyclase"/>
    <property type="match status" value="1"/>
</dbReference>
<feature type="domain" description="EAL" evidence="2">
    <location>
        <begin position="408"/>
        <end position="664"/>
    </location>
</feature>
<proteinExistence type="predicted"/>
<accession>A0A8J3ZRF9</accession>
<dbReference type="InterPro" id="IPR001633">
    <property type="entry name" value="EAL_dom"/>
</dbReference>
<feature type="domain" description="GGDEF" evidence="3">
    <location>
        <begin position="263"/>
        <end position="397"/>
    </location>
</feature>
<evidence type="ECO:0000313" key="5">
    <source>
        <dbReference type="Proteomes" id="UP000635606"/>
    </source>
</evidence>
<dbReference type="InterPro" id="IPR043128">
    <property type="entry name" value="Rev_trsase/Diguanyl_cyclase"/>
</dbReference>
<dbReference type="InterPro" id="IPR050706">
    <property type="entry name" value="Cyclic-di-GMP_PDE-like"/>
</dbReference>
<sequence>MAAAGVAGCKMGVTGGSANSRRPGSDVGIMANSVPMRWWRWLASSLPRGNRLPENDWETRHRAIVAILWLHAGGILGYALYQAVTPANMVFATVPVALFTGVATASRLPRRVRAALATLAALFSSTALVQLSGGVIEAHFHFFVMVFVITFYQDWTAFLLAIAFVVVEHAVVGVVAPHAVYNHADAWANPVQWAVIHALFLSGAAAAAVVNWSLNERAQAAERSIADRLAYEASHDPLTGNLNRREFDRQVTMLLGDPRAQSGEHAVCLMDLDQFKIVNDSSGHAAGDEVLRQVTGLIRGRLGAQDQLARIGGDEFAVLLVDRGLADATAFAEDLRTIVCEHRFAVAGRLYSIGLSAGVVALDPLNDPDGIDALGAADAACYAAKEGGRNRVHVVTPNDEQFARQQGLAHWAERLQAAIYHDNLVLYYQPIEPTDPNRRERYGELLVRMRDDDGSLISPGVFLPAAERYNLVGTVDRWVVQATCAALAGRYEPGVDASEHFSINLSGGSLGDASMLTFIRDQLDRNGIPPSAICFEVTETVAINDLTAAIAFITELRTLGCRFALDDFGSGLSSFSYLKRLPIDIVKIDGSFVRGITTDPVDRAMVESVNRISQEMGLRTVAEFVESEAIMNCLRAIGVDYGQGWAIGRPKPFDEWLARNPFAEGSLEELPLLSPLHQ</sequence>
<dbReference type="GO" id="GO:0071111">
    <property type="term" value="F:cyclic-guanylate-specific phosphodiesterase activity"/>
    <property type="evidence" value="ECO:0007669"/>
    <property type="project" value="InterPro"/>
</dbReference>
<dbReference type="InterPro" id="IPR035919">
    <property type="entry name" value="EAL_sf"/>
</dbReference>
<feature type="transmembrane region" description="Helical" evidence="1">
    <location>
        <begin position="87"/>
        <end position="105"/>
    </location>
</feature>
<dbReference type="SUPFAM" id="SSF141868">
    <property type="entry name" value="EAL domain-like"/>
    <property type="match status" value="1"/>
</dbReference>
<evidence type="ECO:0000313" key="4">
    <source>
        <dbReference type="EMBL" id="GIJ68837.1"/>
    </source>
</evidence>
<dbReference type="InterPro" id="IPR029787">
    <property type="entry name" value="Nucleotide_cyclase"/>
</dbReference>
<keyword evidence="1" id="KW-1133">Transmembrane helix</keyword>
<gene>
    <name evidence="4" type="ORF">Voc01_037540</name>
</gene>
<dbReference type="InterPro" id="IPR000160">
    <property type="entry name" value="GGDEF_dom"/>
</dbReference>
<dbReference type="CDD" id="cd01948">
    <property type="entry name" value="EAL"/>
    <property type="match status" value="1"/>
</dbReference>
<organism evidence="4 5">
    <name type="scientific">Virgisporangium ochraceum</name>
    <dbReference type="NCBI Taxonomy" id="65505"/>
    <lineage>
        <taxon>Bacteria</taxon>
        <taxon>Bacillati</taxon>
        <taxon>Actinomycetota</taxon>
        <taxon>Actinomycetes</taxon>
        <taxon>Micromonosporales</taxon>
        <taxon>Micromonosporaceae</taxon>
        <taxon>Virgisporangium</taxon>
    </lineage>
</organism>
<dbReference type="Pfam" id="PF00990">
    <property type="entry name" value="GGDEF"/>
    <property type="match status" value="1"/>
</dbReference>
<dbReference type="PANTHER" id="PTHR33121:SF23">
    <property type="entry name" value="CYCLIC DI-GMP PHOSPHODIESTERASE PDEB"/>
    <property type="match status" value="1"/>
</dbReference>
<dbReference type="PROSITE" id="PS50883">
    <property type="entry name" value="EAL"/>
    <property type="match status" value="1"/>
</dbReference>
<dbReference type="SMART" id="SM00052">
    <property type="entry name" value="EAL"/>
    <property type="match status" value="1"/>
</dbReference>
<dbReference type="CDD" id="cd01949">
    <property type="entry name" value="GGDEF"/>
    <property type="match status" value="1"/>
</dbReference>
<evidence type="ECO:0000256" key="1">
    <source>
        <dbReference type="SAM" id="Phobius"/>
    </source>
</evidence>
<dbReference type="Gene3D" id="3.30.70.270">
    <property type="match status" value="1"/>
</dbReference>
<name>A0A8J3ZRF9_9ACTN</name>
<evidence type="ECO:0000259" key="3">
    <source>
        <dbReference type="PROSITE" id="PS50887"/>
    </source>
</evidence>